<keyword evidence="1" id="KW-0175">Coiled coil</keyword>
<name>A0A2T0KLK7_9ACTN</name>
<evidence type="ECO:0000313" key="4">
    <source>
        <dbReference type="Proteomes" id="UP000239415"/>
    </source>
</evidence>
<keyword evidence="4" id="KW-1185">Reference proteome</keyword>
<reference evidence="3 4" key="1">
    <citation type="submission" date="2018-03" db="EMBL/GenBank/DDBJ databases">
        <title>Genomic Encyclopedia of Archaeal and Bacterial Type Strains, Phase II (KMG-II): from individual species to whole genera.</title>
        <authorList>
            <person name="Goeker M."/>
        </authorList>
    </citation>
    <scope>NUCLEOTIDE SEQUENCE [LARGE SCALE GENOMIC DNA]</scope>
    <source>
        <strain evidence="3 4">DSM 43146</strain>
    </source>
</reference>
<dbReference type="AlphaFoldDB" id="A0A2T0KLK7"/>
<feature type="compositionally biased region" description="Low complexity" evidence="2">
    <location>
        <begin position="311"/>
        <end position="324"/>
    </location>
</feature>
<feature type="region of interest" description="Disordered" evidence="2">
    <location>
        <begin position="194"/>
        <end position="439"/>
    </location>
</feature>
<evidence type="ECO:0000256" key="1">
    <source>
        <dbReference type="SAM" id="Coils"/>
    </source>
</evidence>
<feature type="coiled-coil region" evidence="1">
    <location>
        <begin position="80"/>
        <end position="131"/>
    </location>
</feature>
<protein>
    <recommendedName>
        <fullName evidence="5">PPE family protein</fullName>
    </recommendedName>
</protein>
<evidence type="ECO:0008006" key="5">
    <source>
        <dbReference type="Google" id="ProtNLM"/>
    </source>
</evidence>
<accession>A0A2T0KLK7</accession>
<evidence type="ECO:0000313" key="3">
    <source>
        <dbReference type="EMBL" id="PRX24514.1"/>
    </source>
</evidence>
<dbReference type="Proteomes" id="UP000239415">
    <property type="component" value="Unassembled WGS sequence"/>
</dbReference>
<dbReference type="EMBL" id="PVMZ01000002">
    <property type="protein sequence ID" value="PRX24514.1"/>
    <property type="molecule type" value="Genomic_DNA"/>
</dbReference>
<organism evidence="3 4">
    <name type="scientific">Actinoplanes italicus</name>
    <dbReference type="NCBI Taxonomy" id="113567"/>
    <lineage>
        <taxon>Bacteria</taxon>
        <taxon>Bacillati</taxon>
        <taxon>Actinomycetota</taxon>
        <taxon>Actinomycetes</taxon>
        <taxon>Micromonosporales</taxon>
        <taxon>Micromonosporaceae</taxon>
        <taxon>Actinoplanes</taxon>
    </lineage>
</organism>
<feature type="compositionally biased region" description="Basic and acidic residues" evidence="2">
    <location>
        <begin position="396"/>
        <end position="408"/>
    </location>
</feature>
<proteinExistence type="predicted"/>
<evidence type="ECO:0000256" key="2">
    <source>
        <dbReference type="SAM" id="MobiDB-lite"/>
    </source>
</evidence>
<feature type="compositionally biased region" description="Polar residues" evidence="2">
    <location>
        <begin position="224"/>
        <end position="241"/>
    </location>
</feature>
<feature type="compositionally biased region" description="Pro residues" evidence="2">
    <location>
        <begin position="278"/>
        <end position="289"/>
    </location>
</feature>
<dbReference type="OrthoDB" id="3384464at2"/>
<feature type="compositionally biased region" description="Polar residues" evidence="2">
    <location>
        <begin position="248"/>
        <end position="258"/>
    </location>
</feature>
<gene>
    <name evidence="3" type="ORF">CLV67_102291</name>
</gene>
<sequence>MPLYDGGGAGDSKDRFYFMDVPNMWDMLQYHDSAPHQQALQGWRQSYELVLMHKAQVEKYKEKLITAWPPERSKAARAYVERLDHLIESLNETFEAAIANYTAYSTAIAAVDDAKRRLESLKREHDANADALTKYAEEMRDRPRAYGKAVAPPPPPSPVADGRQEQLRLQAAGLMTGLSAELATAQMSLTAPRPYNPNLIRDDANEAFNPGGISPLLPGGMPSSGRTTTSAQMSRPRSSGTGVKGTPTERNNGKTDPSTPGRKPVEGPVLGGTKQTPAPLPAIGPPPGPNTFTPSINAPDSLGYPPPQSPPSSTTLPRTPTTNSAPFGTVPPTAGTRGTSPLHGGLIGGTPPMGGSPSTRGGQLGASTRGGQRINPIGGMIGQEAMSRPGQRSTSRRSDDNESQRWDPDNPWETGSGMDPVLLPASEQRIDPGPTIGGR</sequence>
<dbReference type="RefSeq" id="WP_146168987.1">
    <property type="nucleotide sequence ID" value="NZ_BOMO01000014.1"/>
</dbReference>
<comment type="caution">
    <text evidence="3">The sequence shown here is derived from an EMBL/GenBank/DDBJ whole genome shotgun (WGS) entry which is preliminary data.</text>
</comment>